<name>A0A8J8M9X0_9FIRM</name>
<dbReference type="KEGG" id="vgu:HYG85_09120"/>
<dbReference type="Pfam" id="PF00583">
    <property type="entry name" value="Acetyltransf_1"/>
    <property type="match status" value="1"/>
</dbReference>
<proteinExistence type="predicted"/>
<dbReference type="EMBL" id="CP058561">
    <property type="protein sequence ID" value="QUH29072.1"/>
    <property type="molecule type" value="Genomic_DNA"/>
</dbReference>
<dbReference type="InterPro" id="IPR016181">
    <property type="entry name" value="Acyl_CoA_acyltransferase"/>
</dbReference>
<dbReference type="PANTHER" id="PTHR41368">
    <property type="entry name" value="PROTEIN YGHO"/>
    <property type="match status" value="1"/>
</dbReference>
<dbReference type="PANTHER" id="PTHR41368:SF1">
    <property type="entry name" value="PROTEIN YGHO"/>
    <property type="match status" value="1"/>
</dbReference>
<gene>
    <name evidence="2" type="ORF">HYG85_09120</name>
</gene>
<accession>A0A8J8M9X0</accession>
<evidence type="ECO:0000313" key="3">
    <source>
        <dbReference type="Proteomes" id="UP000677305"/>
    </source>
</evidence>
<evidence type="ECO:0000313" key="2">
    <source>
        <dbReference type="EMBL" id="QUH29072.1"/>
    </source>
</evidence>
<dbReference type="GO" id="GO:0016747">
    <property type="term" value="F:acyltransferase activity, transferring groups other than amino-acyl groups"/>
    <property type="evidence" value="ECO:0007669"/>
    <property type="project" value="InterPro"/>
</dbReference>
<dbReference type="Proteomes" id="UP000677305">
    <property type="component" value="Chromosome"/>
</dbReference>
<dbReference type="InterPro" id="IPR000182">
    <property type="entry name" value="GNAT_dom"/>
</dbReference>
<dbReference type="SUPFAM" id="SSF55729">
    <property type="entry name" value="Acyl-CoA N-acyltransferases (Nat)"/>
    <property type="match status" value="1"/>
</dbReference>
<dbReference type="AlphaFoldDB" id="A0A8J8M9X0"/>
<sequence length="379" mass="44002">MNGGLFVIEIVEVTSKKDLKVFVKFPTRLYKKCRNYIPSLLVDELNTLRKDKNPAMDFCESKYWLAYKDGKVVGRIAGIINYAAIDLWNEKAGRFGYIDFIEDMEVAKLLLETAEEWLISKGMTKIQGPLGFSDFDLEGMLIKGFEYLGTMTTIYNHSYYVDYLKELGYSKDVDWFEYEIIIPDEVPEPVKIVAERSIKTNNLKVLEAKSKKDIIPYVPKLFSLINSAFKELYEFTPLTDKQIKLYTKQYISFINPNFVKFVLDENDELIAYVLGFPSLAKAIKKGKGRILPFGFIYLLKALKLNKRLEIVQIAVDPKFQNRGVNAILFRELIISCNKKGIHSADLNPQLESNKKVRSQWQRFKHRQHKVRTSFYKELA</sequence>
<organism evidence="2 3">
    <name type="scientific">Vallitalea guaymasensis</name>
    <dbReference type="NCBI Taxonomy" id="1185412"/>
    <lineage>
        <taxon>Bacteria</taxon>
        <taxon>Bacillati</taxon>
        <taxon>Bacillota</taxon>
        <taxon>Clostridia</taxon>
        <taxon>Lachnospirales</taxon>
        <taxon>Vallitaleaceae</taxon>
        <taxon>Vallitalea</taxon>
    </lineage>
</organism>
<protein>
    <submittedName>
        <fullName evidence="2">GNAT family N-acetyltransferase</fullName>
    </submittedName>
</protein>
<feature type="domain" description="N-acetyltransferase" evidence="1">
    <location>
        <begin position="219"/>
        <end position="379"/>
    </location>
</feature>
<dbReference type="InterPro" id="IPR039968">
    <property type="entry name" value="BcerS-like"/>
</dbReference>
<dbReference type="Gene3D" id="3.40.630.30">
    <property type="match status" value="1"/>
</dbReference>
<dbReference type="CDD" id="cd04301">
    <property type="entry name" value="NAT_SF"/>
    <property type="match status" value="2"/>
</dbReference>
<dbReference type="PROSITE" id="PS51186">
    <property type="entry name" value="GNAT"/>
    <property type="match status" value="1"/>
</dbReference>
<reference evidence="2 3" key="1">
    <citation type="submission" date="2020-07" db="EMBL/GenBank/DDBJ databases">
        <title>Vallitalea guaymasensis genome.</title>
        <authorList>
            <person name="Postec A."/>
        </authorList>
    </citation>
    <scope>NUCLEOTIDE SEQUENCE [LARGE SCALE GENOMIC DNA]</scope>
    <source>
        <strain evidence="2 3">Ra1766G1</strain>
    </source>
</reference>
<evidence type="ECO:0000259" key="1">
    <source>
        <dbReference type="PROSITE" id="PS51186"/>
    </source>
</evidence>
<keyword evidence="3" id="KW-1185">Reference proteome</keyword>